<name>A0A183DW83_9BILA</name>
<reference evidence="1" key="1">
    <citation type="submission" date="2016-06" db="UniProtKB">
        <authorList>
            <consortium name="WormBaseParasite"/>
        </authorList>
    </citation>
    <scope>IDENTIFICATION</scope>
</reference>
<dbReference type="WBParaSite" id="GPUH_0001298801-mRNA-1">
    <property type="protein sequence ID" value="GPUH_0001298801-mRNA-1"/>
    <property type="gene ID" value="GPUH_0001298801"/>
</dbReference>
<proteinExistence type="predicted"/>
<organism evidence="1">
    <name type="scientific">Gongylonema pulchrum</name>
    <dbReference type="NCBI Taxonomy" id="637853"/>
    <lineage>
        <taxon>Eukaryota</taxon>
        <taxon>Metazoa</taxon>
        <taxon>Ecdysozoa</taxon>
        <taxon>Nematoda</taxon>
        <taxon>Chromadorea</taxon>
        <taxon>Rhabditida</taxon>
        <taxon>Spirurina</taxon>
        <taxon>Spiruromorpha</taxon>
        <taxon>Spiruroidea</taxon>
        <taxon>Gongylonematidae</taxon>
        <taxon>Gongylonema</taxon>
    </lineage>
</organism>
<sequence>LNFSHWQYSSTAVTVIFTWWSTSSCVSSFGYRLYYTRCGIAFSEDRWIYSAFCPNEFNISNDPAVSLNFCLNIHMSCLKESMEKLFVFS</sequence>
<protein>
    <submittedName>
        <fullName evidence="1">Ovule protein</fullName>
    </submittedName>
</protein>
<dbReference type="AlphaFoldDB" id="A0A183DW83"/>
<accession>A0A183DW83</accession>
<evidence type="ECO:0000313" key="1">
    <source>
        <dbReference type="WBParaSite" id="GPUH_0001298801-mRNA-1"/>
    </source>
</evidence>